<dbReference type="AlphaFoldDB" id="A0AAE3QPK6"/>
<proteinExistence type="predicted"/>
<dbReference type="Gene3D" id="3.20.20.190">
    <property type="entry name" value="Phosphatidylinositol (PI) phosphodiesterase"/>
    <property type="match status" value="1"/>
</dbReference>
<name>A0AAE3QPK6_9BACT</name>
<dbReference type="SUPFAM" id="SSF51695">
    <property type="entry name" value="PLC-like phosphodiesterases"/>
    <property type="match status" value="1"/>
</dbReference>
<dbReference type="InterPro" id="IPR030395">
    <property type="entry name" value="GP_PDE_dom"/>
</dbReference>
<accession>A0AAE3QPK6</accession>
<dbReference type="GO" id="GO:0008081">
    <property type="term" value="F:phosphoric diester hydrolase activity"/>
    <property type="evidence" value="ECO:0007669"/>
    <property type="project" value="InterPro"/>
</dbReference>
<reference evidence="2" key="1">
    <citation type="submission" date="2023-05" db="EMBL/GenBank/DDBJ databases">
        <authorList>
            <person name="Zhang X."/>
        </authorList>
    </citation>
    <scope>NUCLEOTIDE SEQUENCE</scope>
    <source>
        <strain evidence="2">YF14B1</strain>
    </source>
</reference>
<feature type="domain" description="GP-PDE" evidence="1">
    <location>
        <begin position="23"/>
        <end position="292"/>
    </location>
</feature>
<gene>
    <name evidence="2" type="ORF">QNI16_08640</name>
</gene>
<comment type="caution">
    <text evidence="2">The sequence shown here is derived from an EMBL/GenBank/DDBJ whole genome shotgun (WGS) entry which is preliminary data.</text>
</comment>
<dbReference type="Pfam" id="PF03009">
    <property type="entry name" value="GDPD"/>
    <property type="match status" value="1"/>
</dbReference>
<dbReference type="CDD" id="cd08567">
    <property type="entry name" value="GDPD_SpGDE_like"/>
    <property type="match status" value="1"/>
</dbReference>
<dbReference type="PANTHER" id="PTHR46211:SF14">
    <property type="entry name" value="GLYCEROPHOSPHODIESTER PHOSPHODIESTERASE"/>
    <property type="match status" value="1"/>
</dbReference>
<evidence type="ECO:0000313" key="2">
    <source>
        <dbReference type="EMBL" id="MDJ1480549.1"/>
    </source>
</evidence>
<dbReference type="InterPro" id="IPR017946">
    <property type="entry name" value="PLC-like_Pdiesterase_TIM-brl"/>
</dbReference>
<evidence type="ECO:0000313" key="3">
    <source>
        <dbReference type="Proteomes" id="UP001241110"/>
    </source>
</evidence>
<dbReference type="EMBL" id="JASJOS010000003">
    <property type="protein sequence ID" value="MDJ1480549.1"/>
    <property type="molecule type" value="Genomic_DNA"/>
</dbReference>
<dbReference type="PROSITE" id="PS51704">
    <property type="entry name" value="GP_PDE"/>
    <property type="match status" value="1"/>
</dbReference>
<dbReference type="Proteomes" id="UP001241110">
    <property type="component" value="Unassembled WGS sequence"/>
</dbReference>
<organism evidence="2 3">
    <name type="scientific">Xanthocytophaga flava</name>
    <dbReference type="NCBI Taxonomy" id="3048013"/>
    <lineage>
        <taxon>Bacteria</taxon>
        <taxon>Pseudomonadati</taxon>
        <taxon>Bacteroidota</taxon>
        <taxon>Cytophagia</taxon>
        <taxon>Cytophagales</taxon>
        <taxon>Rhodocytophagaceae</taxon>
        <taxon>Xanthocytophaga</taxon>
    </lineage>
</organism>
<sequence>MKYSFLYLLFFFTILTSYSQSTFDWQAHRGGRGIMPENSLPAFQKALEIGVTTLELDVVITKDKQVIVSHEPFFSADICQDKTGQSVSSDKKQYNIYQFTYTEVQSFDCGSKGNKGFPEQQKLKVSKPLLSEVFQLAEKYCQEKKLLPVHYNIEIKSSPEGDNIFHPEVSEFSNLVYQVIKQHVPLERITLQCFDFRVLKYWKEKYPTVTLAALVANPKSVENNLADLGFIPQIYSPYYKLLLTKNKVENIHALGMKVIPWTVNDVADMQRLKDWGVDGIITDYPNRIKEVK</sequence>
<dbReference type="GO" id="GO:0006629">
    <property type="term" value="P:lipid metabolic process"/>
    <property type="evidence" value="ECO:0007669"/>
    <property type="project" value="InterPro"/>
</dbReference>
<dbReference type="RefSeq" id="WP_313977311.1">
    <property type="nucleotide sequence ID" value="NZ_JASJOS010000003.1"/>
</dbReference>
<evidence type="ECO:0000259" key="1">
    <source>
        <dbReference type="PROSITE" id="PS51704"/>
    </source>
</evidence>
<protein>
    <submittedName>
        <fullName evidence="2">Glycerophosphodiester phosphodiesterase</fullName>
    </submittedName>
</protein>
<dbReference type="PANTHER" id="PTHR46211">
    <property type="entry name" value="GLYCEROPHOSPHORYL DIESTER PHOSPHODIESTERASE"/>
    <property type="match status" value="1"/>
</dbReference>
<dbReference type="PROSITE" id="PS50007">
    <property type="entry name" value="PIPLC_X_DOMAIN"/>
    <property type="match status" value="1"/>
</dbReference>